<reference evidence="3" key="1">
    <citation type="journal article" date="2020" name="Antimicrob. Agents Chemother.">
        <title>The novel macrolide resistance genes mef(D), msr(F) and msr(H) are present on resistance islands in Macrococcus canis, Macrococcus caseolyticus and Staphylococcus aureus.</title>
        <authorList>
            <person name="Schwendener S."/>
            <person name="Dona V."/>
            <person name="Perreten V."/>
        </authorList>
    </citation>
    <scope>NUCLEOTIDE SEQUENCE</scope>
    <source>
        <strain evidence="3">Epi0076A</strain>
    </source>
</reference>
<feature type="compositionally biased region" description="Basic and acidic residues" evidence="1">
    <location>
        <begin position="465"/>
        <end position="476"/>
    </location>
</feature>
<feature type="compositionally biased region" description="Low complexity" evidence="1">
    <location>
        <begin position="367"/>
        <end position="404"/>
    </location>
</feature>
<proteinExistence type="predicted"/>
<protein>
    <recommendedName>
        <fullName evidence="2">Bacterial Ig domain-containing protein</fullName>
    </recommendedName>
</protein>
<evidence type="ECO:0000313" key="3">
    <source>
        <dbReference type="EMBL" id="QIH77646.1"/>
    </source>
</evidence>
<dbReference type="PANTHER" id="PTHR35383">
    <property type="entry name" value="MUCIN 12EA-RELATED"/>
    <property type="match status" value="1"/>
</dbReference>
<sequence>MQLPSASASIEPKIESITVDNNNLTVGDVANYKVIIDNESAKQIKNITLYFYNMFGLDENILTLEKKRNNIFEASYTIGENTLSGDYLINQVKFNYLNGSESSIMMDMYNSWDDPNFIHYIVNSYTGNLQIKSLTRFPDIARPGENINYELNINESTSKNLAKVYLELINDSTKKIHKVNMLEQTNGKYIGRMGIIESTDSGNWKLRRIVGETIQGQNIYIDQNNMFAFSNNIYFDNLSVEVTNKRKDIYPPIVDSISLNKDKFNEGDIINLTVKAHDEDNNGVREDLYIGIIHEETGTYDYLYLYEKSPGVYIANKEVLPTDLKGNWKFFYISISDKLGNNNLISKNANFNGFEYTIEESTERPTTEQPTTEQPTTEQPTTEQPTTEQPTTEQPTTEQPTTERPTTERPTTERPTTEQPTTEQPTTERPTTEVPTTEVPTTEQPTTERPTTERPTTEQPTTERPTTERPTTERPVIKPPVKPVVVKSPTLNEKSVTDKSTSISGVSNSNGTVYVLSNNKVIGKANVVNGKFKVNFKPVKAGSTLTIYTELNKLKSKPITIKVKKAPIKKITVATPVINQKYISNKTTSISGSSKSNGTVYVLANNKVIGKANVSKGKFKVKFKAVAAGKNVSVYTVQNKVKSKYVNFKVVDKIAPKPPVVNKVTTKSIKVTGSGEKYAQVTVYKGKTLIAKSAVNNRGKFALKINKQKKNTVLNVYLTDKSKNKSKAKSIKVS</sequence>
<dbReference type="RefSeq" id="WP_164953115.1">
    <property type="nucleotide sequence ID" value="NZ_CP047363.1"/>
</dbReference>
<dbReference type="InterPro" id="IPR013783">
    <property type="entry name" value="Ig-like_fold"/>
</dbReference>
<dbReference type="PANTHER" id="PTHR35383:SF1">
    <property type="entry name" value="MUCIN 12EA-RELATED"/>
    <property type="match status" value="1"/>
</dbReference>
<feature type="compositionally biased region" description="Basic and acidic residues" evidence="1">
    <location>
        <begin position="405"/>
        <end position="416"/>
    </location>
</feature>
<dbReference type="Pfam" id="PF17936">
    <property type="entry name" value="Big_6"/>
    <property type="match status" value="1"/>
</dbReference>
<dbReference type="AlphaFoldDB" id="A0AAE6WZE3"/>
<dbReference type="Gene3D" id="2.60.40.3110">
    <property type="match status" value="1"/>
</dbReference>
<dbReference type="EMBL" id="CP047363">
    <property type="protein sequence ID" value="QIH77646.1"/>
    <property type="molecule type" value="Genomic_DNA"/>
</dbReference>
<organism evidence="3 4">
    <name type="scientific">Macrococcoides canis</name>
    <dbReference type="NCBI Taxonomy" id="1855823"/>
    <lineage>
        <taxon>Bacteria</taxon>
        <taxon>Bacillati</taxon>
        <taxon>Bacillota</taxon>
        <taxon>Bacilli</taxon>
        <taxon>Bacillales</taxon>
        <taxon>Staphylococcaceae</taxon>
        <taxon>Macrococcoides</taxon>
    </lineage>
</organism>
<feature type="region of interest" description="Disordered" evidence="1">
    <location>
        <begin position="360"/>
        <end position="481"/>
    </location>
</feature>
<dbReference type="Proteomes" id="UP000501122">
    <property type="component" value="Chromosome"/>
</dbReference>
<dbReference type="InterPro" id="IPR041498">
    <property type="entry name" value="Big_6"/>
</dbReference>
<evidence type="ECO:0000313" key="4">
    <source>
        <dbReference type="Proteomes" id="UP000501122"/>
    </source>
</evidence>
<name>A0AAE6WZE3_9STAP</name>
<gene>
    <name evidence="3" type="ORF">GTN30_03110</name>
</gene>
<evidence type="ECO:0000256" key="1">
    <source>
        <dbReference type="SAM" id="MobiDB-lite"/>
    </source>
</evidence>
<dbReference type="Gene3D" id="2.60.40.10">
    <property type="entry name" value="Immunoglobulins"/>
    <property type="match status" value="1"/>
</dbReference>
<feature type="domain" description="Bacterial Ig" evidence="2">
    <location>
        <begin position="655"/>
        <end position="733"/>
    </location>
</feature>
<evidence type="ECO:0000259" key="2">
    <source>
        <dbReference type="Pfam" id="PF17936"/>
    </source>
</evidence>
<accession>A0AAE6WZE3</accession>
<feature type="compositionally biased region" description="Low complexity" evidence="1">
    <location>
        <begin position="417"/>
        <end position="449"/>
    </location>
</feature>